<evidence type="ECO:0000313" key="1">
    <source>
        <dbReference type="EMBL" id="KAK8877109.1"/>
    </source>
</evidence>
<comment type="caution">
    <text evidence="1">The sequence shown here is derived from an EMBL/GenBank/DDBJ whole genome shotgun (WGS) entry which is preliminary data.</text>
</comment>
<proteinExistence type="predicted"/>
<name>A0ABR2JHC2_9PEZI</name>
<accession>A0ABR2JHC2</accession>
<reference evidence="1 2" key="1">
    <citation type="journal article" date="2024" name="IMA Fungus">
        <title>Apiospora arundinis, a panoply of carbohydrate-active enzymes and secondary metabolites.</title>
        <authorList>
            <person name="Sorensen T."/>
            <person name="Petersen C."/>
            <person name="Muurmann A.T."/>
            <person name="Christiansen J.V."/>
            <person name="Brundto M.L."/>
            <person name="Overgaard C.K."/>
            <person name="Boysen A.T."/>
            <person name="Wollenberg R.D."/>
            <person name="Larsen T.O."/>
            <person name="Sorensen J.L."/>
            <person name="Nielsen K.L."/>
            <person name="Sondergaard T.E."/>
        </authorList>
    </citation>
    <scope>NUCLEOTIDE SEQUENCE [LARGE SCALE GENOMIC DNA]</scope>
    <source>
        <strain evidence="1 2">AAU 773</strain>
    </source>
</reference>
<dbReference type="Proteomes" id="UP001390339">
    <property type="component" value="Unassembled WGS sequence"/>
</dbReference>
<dbReference type="EMBL" id="JAPCWZ010000002">
    <property type="protein sequence ID" value="KAK8877109.1"/>
    <property type="molecule type" value="Genomic_DNA"/>
</dbReference>
<keyword evidence="2" id="KW-1185">Reference proteome</keyword>
<gene>
    <name evidence="1" type="ORF">PGQ11_002055</name>
</gene>
<evidence type="ECO:0000313" key="2">
    <source>
        <dbReference type="Proteomes" id="UP001390339"/>
    </source>
</evidence>
<sequence>MAYQDTHVNTFVSGIPNVPHRWLGFIHGCYALGCFVGPLIATGPGQHTCHDGSGRGLEDGVFRLDRHR</sequence>
<protein>
    <submittedName>
        <fullName evidence="1">MFS general substrate transporter</fullName>
    </submittedName>
</protein>
<organism evidence="1 2">
    <name type="scientific">Apiospora arundinis</name>
    <dbReference type="NCBI Taxonomy" id="335852"/>
    <lineage>
        <taxon>Eukaryota</taxon>
        <taxon>Fungi</taxon>
        <taxon>Dikarya</taxon>
        <taxon>Ascomycota</taxon>
        <taxon>Pezizomycotina</taxon>
        <taxon>Sordariomycetes</taxon>
        <taxon>Xylariomycetidae</taxon>
        <taxon>Amphisphaeriales</taxon>
        <taxon>Apiosporaceae</taxon>
        <taxon>Apiospora</taxon>
    </lineage>
</organism>